<keyword evidence="4" id="KW-1185">Reference proteome</keyword>
<dbReference type="eggNOG" id="ENOG502Z8I7">
    <property type="taxonomic scope" value="Bacteria"/>
</dbReference>
<dbReference type="Proteomes" id="UP000016160">
    <property type="component" value="Chromosome"/>
</dbReference>
<dbReference type="EMBL" id="HG315671">
    <property type="protein sequence ID" value="CDF80844.1"/>
    <property type="molecule type" value="Genomic_DNA"/>
</dbReference>
<evidence type="ECO:0000313" key="4">
    <source>
        <dbReference type="Proteomes" id="UP000016160"/>
    </source>
</evidence>
<dbReference type="PATRIC" id="fig|1347342.6.peg.3151"/>
<evidence type="ECO:0000256" key="1">
    <source>
        <dbReference type="SAM" id="Phobius"/>
    </source>
</evidence>
<feature type="transmembrane region" description="Helical" evidence="1">
    <location>
        <begin position="7"/>
        <end position="29"/>
    </location>
</feature>
<keyword evidence="1" id="KW-1133">Transmembrane helix</keyword>
<dbReference type="Pfam" id="PF12508">
    <property type="entry name" value="Transposon_TraM"/>
    <property type="match status" value="1"/>
</dbReference>
<dbReference type="RefSeq" id="WP_038533803.1">
    <property type="nucleotide sequence ID" value="NZ_HG315671.1"/>
</dbReference>
<dbReference type="STRING" id="1347342.BN863_31320"/>
<dbReference type="InterPro" id="IPR055407">
    <property type="entry name" value="TraM_C"/>
</dbReference>
<accession>T2KRZ3</accession>
<dbReference type="AlphaFoldDB" id="T2KRZ3"/>
<sequence length="309" mass="35272">MKLNKNKIVFGGVITVVLIFLVSYSLLLINESEDDTGTLKQTEVPLLEDDKQTYSSKLDAINDLKEVRETNAPSIYDEKLMDSLGYFDADFQEKEKQRIVDSIYKQNRINTSNRDYRPKKETVEINPTIKTEDSLNQVEADRIELKEIGLEHQLFFASNPKFQDKINVESTIPPIPVVVDQTQIVKKEYRLQMRLSEATILNGHSFPKNTKVFGFVSFKPNRVMVNISNINHHKVNLKAFDLLDGSEGIYFENSYRAEAKTEVIGDIVDDINISGVPQISGLKSVFSRSNQHVKVTILNNYKLLLKPTL</sequence>
<gene>
    <name evidence="3" type="primary">traM</name>
    <name evidence="3" type="ORF">BN863_31320</name>
</gene>
<dbReference type="HOGENOM" id="CLU_882175_0_0_10"/>
<protein>
    <submittedName>
        <fullName evidence="3">Conjugative transposon protein TraM</fullName>
    </submittedName>
</protein>
<feature type="domain" description="Conjugative transposon TraM C-terminal" evidence="2">
    <location>
        <begin position="175"/>
        <end position="306"/>
    </location>
</feature>
<keyword evidence="1" id="KW-0812">Transmembrane</keyword>
<proteinExistence type="predicted"/>
<evidence type="ECO:0000313" key="3">
    <source>
        <dbReference type="EMBL" id="CDF80844.1"/>
    </source>
</evidence>
<keyword evidence="1" id="KW-0472">Membrane</keyword>
<organism evidence="3 4">
    <name type="scientific">Formosa agariphila (strain DSM 15362 / KCTC 12365 / LMG 23005 / KMM 3901 / M-2Alg 35-1)</name>
    <dbReference type="NCBI Taxonomy" id="1347342"/>
    <lineage>
        <taxon>Bacteria</taxon>
        <taxon>Pseudomonadati</taxon>
        <taxon>Bacteroidota</taxon>
        <taxon>Flavobacteriia</taxon>
        <taxon>Flavobacteriales</taxon>
        <taxon>Flavobacteriaceae</taxon>
        <taxon>Formosa</taxon>
    </lineage>
</organism>
<evidence type="ECO:0000259" key="2">
    <source>
        <dbReference type="Pfam" id="PF12508"/>
    </source>
</evidence>
<reference evidence="3 4" key="1">
    <citation type="journal article" date="2013" name="Appl. Environ. Microbiol.">
        <title>The genome of the alga-associated marine flavobacterium Formosa agariphila KMM 3901T reveals a broad potential for degradation of algal polysaccharides.</title>
        <authorList>
            <person name="Mann A.J."/>
            <person name="Hahnke R.L."/>
            <person name="Huang S."/>
            <person name="Werner J."/>
            <person name="Xing P."/>
            <person name="Barbeyron T."/>
            <person name="Huettel B."/>
            <person name="Stueber K."/>
            <person name="Reinhardt R."/>
            <person name="Harder J."/>
            <person name="Gloeckner F.O."/>
            <person name="Amann R.I."/>
            <person name="Teeling H."/>
        </authorList>
    </citation>
    <scope>NUCLEOTIDE SEQUENCE [LARGE SCALE GENOMIC DNA]</scope>
    <source>
        <strain evidence="4">DSM 15362 / KCTC 12365 / LMG 23005 / KMM 3901</strain>
    </source>
</reference>
<dbReference type="OrthoDB" id="1409065at2"/>
<name>T2KRZ3_FORAG</name>